<dbReference type="Pfam" id="PF02734">
    <property type="entry name" value="Dak2"/>
    <property type="match status" value="1"/>
</dbReference>
<keyword evidence="1" id="KW-0808">Transferase</keyword>
<dbReference type="OrthoDB" id="9800291at2"/>
<dbReference type="EMBL" id="VUOA01000034">
    <property type="protein sequence ID" value="KAA2235631.1"/>
    <property type="molecule type" value="Genomic_DNA"/>
</dbReference>
<comment type="caution">
    <text evidence="4">The sequence shown here is derived from an EMBL/GenBank/DDBJ whole genome shotgun (WGS) entry which is preliminary data.</text>
</comment>
<feature type="domain" description="DhaL" evidence="3">
    <location>
        <begin position="7"/>
        <end position="207"/>
    </location>
</feature>
<protein>
    <submittedName>
        <fullName evidence="4">Dihydroxyacetone kinase subunit L</fullName>
    </submittedName>
</protein>
<gene>
    <name evidence="4" type="ORF">F0L46_19245</name>
</gene>
<evidence type="ECO:0000313" key="5">
    <source>
        <dbReference type="Proteomes" id="UP000323142"/>
    </source>
</evidence>
<accession>A0A5B2V9E0</accession>
<keyword evidence="2 4" id="KW-0418">Kinase</keyword>
<dbReference type="SUPFAM" id="SSF101473">
    <property type="entry name" value="DhaL-like"/>
    <property type="match status" value="1"/>
</dbReference>
<dbReference type="GO" id="GO:0004371">
    <property type="term" value="F:glycerone kinase activity"/>
    <property type="evidence" value="ECO:0007669"/>
    <property type="project" value="InterPro"/>
</dbReference>
<organism evidence="4 5">
    <name type="scientific">Salinarimonas soli</name>
    <dbReference type="NCBI Taxonomy" id="1638099"/>
    <lineage>
        <taxon>Bacteria</taxon>
        <taxon>Pseudomonadati</taxon>
        <taxon>Pseudomonadota</taxon>
        <taxon>Alphaproteobacteria</taxon>
        <taxon>Hyphomicrobiales</taxon>
        <taxon>Salinarimonadaceae</taxon>
        <taxon>Salinarimonas</taxon>
    </lineage>
</organism>
<dbReference type="PANTHER" id="PTHR28629">
    <property type="entry name" value="TRIOKINASE/FMN CYCLASE"/>
    <property type="match status" value="1"/>
</dbReference>
<dbReference type="AlphaFoldDB" id="A0A5B2V9E0"/>
<dbReference type="InterPro" id="IPR050861">
    <property type="entry name" value="Dihydroxyacetone_Kinase"/>
</dbReference>
<dbReference type="InterPro" id="IPR036117">
    <property type="entry name" value="DhaL_dom_sf"/>
</dbReference>
<dbReference type="PANTHER" id="PTHR28629:SF4">
    <property type="entry name" value="TRIOKINASE_FMN CYCLASE"/>
    <property type="match status" value="1"/>
</dbReference>
<dbReference type="RefSeq" id="WP_149820547.1">
    <property type="nucleotide sequence ID" value="NZ_VUOA01000034.1"/>
</dbReference>
<name>A0A5B2V9E0_9HYPH</name>
<evidence type="ECO:0000313" key="4">
    <source>
        <dbReference type="EMBL" id="KAA2235631.1"/>
    </source>
</evidence>
<dbReference type="SMART" id="SM01120">
    <property type="entry name" value="Dak2"/>
    <property type="match status" value="1"/>
</dbReference>
<dbReference type="InterPro" id="IPR004007">
    <property type="entry name" value="DhaL_dom"/>
</dbReference>
<evidence type="ECO:0000259" key="3">
    <source>
        <dbReference type="PROSITE" id="PS51480"/>
    </source>
</evidence>
<evidence type="ECO:0000256" key="2">
    <source>
        <dbReference type="ARBA" id="ARBA00022777"/>
    </source>
</evidence>
<sequence>MDKVRKADLVGLFAHLRDVFTEQREALITLDGRLGDSDLGITMNKGFNAAHGAVEANAADDLGKTLNGAGLAFAKAAPSTMGTLTGTGLMRGGKALLGRESLGTGEFALFWRAFRDGVAERGKAKLGDKTVLDVLDPIAATLEAAAREEASLSAALELAAQAAATALDATKAMKAQHGKAAVYQDGSIGVPDAGGTVAHLMIDAMRAFVTR</sequence>
<dbReference type="PROSITE" id="PS51480">
    <property type="entry name" value="DHAL"/>
    <property type="match status" value="1"/>
</dbReference>
<dbReference type="GO" id="GO:0019563">
    <property type="term" value="P:glycerol catabolic process"/>
    <property type="evidence" value="ECO:0007669"/>
    <property type="project" value="TreeGrafter"/>
</dbReference>
<reference evidence="4 5" key="1">
    <citation type="submission" date="2019-09" db="EMBL/GenBank/DDBJ databases">
        <title>Salinarimonas rosea gen. nov., sp. nov., a new member of the a-2 subgroup of the Proteobacteria.</title>
        <authorList>
            <person name="Liu J."/>
        </authorList>
    </citation>
    <scope>NUCLEOTIDE SEQUENCE [LARGE SCALE GENOMIC DNA]</scope>
    <source>
        <strain evidence="4 5">BN140002</strain>
    </source>
</reference>
<proteinExistence type="predicted"/>
<evidence type="ECO:0000256" key="1">
    <source>
        <dbReference type="ARBA" id="ARBA00022679"/>
    </source>
</evidence>
<dbReference type="Proteomes" id="UP000323142">
    <property type="component" value="Unassembled WGS sequence"/>
</dbReference>
<reference evidence="4 5" key="2">
    <citation type="submission" date="2019-09" db="EMBL/GenBank/DDBJ databases">
        <authorList>
            <person name="Jin C."/>
        </authorList>
    </citation>
    <scope>NUCLEOTIDE SEQUENCE [LARGE SCALE GENOMIC DNA]</scope>
    <source>
        <strain evidence="4 5">BN140002</strain>
    </source>
</reference>
<dbReference type="GO" id="GO:0005829">
    <property type="term" value="C:cytosol"/>
    <property type="evidence" value="ECO:0007669"/>
    <property type="project" value="TreeGrafter"/>
</dbReference>
<dbReference type="Gene3D" id="1.25.40.340">
    <property type="match status" value="1"/>
</dbReference>
<keyword evidence="5" id="KW-1185">Reference proteome</keyword>